<keyword evidence="4" id="KW-1185">Reference proteome</keyword>
<evidence type="ECO:0000259" key="2">
    <source>
        <dbReference type="Pfam" id="PF25164"/>
    </source>
</evidence>
<sequence length="351" mass="39922">MKKVLVAMKAGHLILAERACGRDGYSCPGCHEPVILRRGRHKIAHFAHRPGSHCQLGEGETPEHLLGKRQLLQWYQQQGRRVELEVYLPQINQRPDLLLTDGNRRVAIEFQCSPLSLQRLLERNAGYRRCGIHYHWLLGAPYQKRHLQAAKVAQFTQEVGGAPALFFWDTRAGRLLVKRDLACCSFIRHSILGPRAIARYQMQRLNALQYGRGQHPTAILQLVADLPKHCPLAACPLVCHDIVPSWPTLDEPVILWRIQVVKVLMNQPLFHYWSDEDWQAWVGGITGAHWLGYGCLDASGMHCRLIAAFTADLLSWRVLLACPGGYLLFKYLQWFANVQEKLNLLNRGGLS</sequence>
<evidence type="ECO:0000259" key="1">
    <source>
        <dbReference type="Pfam" id="PF06054"/>
    </source>
</evidence>
<reference evidence="4" key="1">
    <citation type="submission" date="2023-06" db="EMBL/GenBank/DDBJ databases">
        <title>Identification and characterization of horizontal gene transfer across gut microbiota members of farm animals based on homology search.</title>
        <authorList>
            <person name="Zeman M."/>
            <person name="Kubasova T."/>
            <person name="Jahodarova E."/>
            <person name="Nykrynova M."/>
            <person name="Rychlik I."/>
        </authorList>
    </citation>
    <scope>NUCLEOTIDE SEQUENCE [LARGE SCALE GENOMIC DNA]</scope>
    <source>
        <strain evidence="4">161_Gplus</strain>
    </source>
</reference>
<evidence type="ECO:0000313" key="4">
    <source>
        <dbReference type="Proteomes" id="UP001529343"/>
    </source>
</evidence>
<dbReference type="RefSeq" id="WP_289586564.1">
    <property type="nucleotide sequence ID" value="NZ_JAUDDW010000042.1"/>
</dbReference>
<dbReference type="Proteomes" id="UP001529343">
    <property type="component" value="Unassembled WGS sequence"/>
</dbReference>
<evidence type="ECO:0000313" key="3">
    <source>
        <dbReference type="EMBL" id="MDM8267191.1"/>
    </source>
</evidence>
<organism evidence="3 4">
    <name type="scientific">Limosilactobacillus pontis</name>
    <dbReference type="NCBI Taxonomy" id="35787"/>
    <lineage>
        <taxon>Bacteria</taxon>
        <taxon>Bacillati</taxon>
        <taxon>Bacillota</taxon>
        <taxon>Bacilli</taxon>
        <taxon>Lactobacillales</taxon>
        <taxon>Lactobacillaceae</taxon>
        <taxon>Limosilactobacillus</taxon>
    </lineage>
</organism>
<dbReference type="InterPro" id="IPR010330">
    <property type="entry name" value="CoiA_nuc"/>
</dbReference>
<proteinExistence type="predicted"/>
<dbReference type="EMBL" id="JAUDDW010000042">
    <property type="protein sequence ID" value="MDM8267191.1"/>
    <property type="molecule type" value="Genomic_DNA"/>
</dbReference>
<reference evidence="3 4" key="2">
    <citation type="submission" date="2023-06" db="EMBL/GenBank/DDBJ databases">
        <authorList>
            <person name="Zeman M."/>
            <person name="Kubasova T."/>
            <person name="Jahodarova E."/>
            <person name="Nykrynova M."/>
            <person name="Rychlik I."/>
        </authorList>
    </citation>
    <scope>NUCLEOTIDE SEQUENCE [LARGE SCALE GENOMIC DNA]</scope>
    <source>
        <strain evidence="3 4">161_Gplus</strain>
    </source>
</reference>
<feature type="domain" description="Competence protein CoiA nuclease-like" evidence="1">
    <location>
        <begin position="60"/>
        <end position="157"/>
    </location>
</feature>
<dbReference type="InterPro" id="IPR057253">
    <property type="entry name" value="CoiA-like_N"/>
</dbReference>
<dbReference type="Pfam" id="PF06054">
    <property type="entry name" value="CoiA_nuc"/>
    <property type="match status" value="1"/>
</dbReference>
<feature type="domain" description="Competence protein CoiA-like N-terminal" evidence="2">
    <location>
        <begin position="23"/>
        <end position="56"/>
    </location>
</feature>
<name>A0ABT7UZR8_9LACO</name>
<protein>
    <submittedName>
        <fullName evidence="3">Competence protein CoiA family protein</fullName>
    </submittedName>
</protein>
<comment type="caution">
    <text evidence="3">The sequence shown here is derived from an EMBL/GenBank/DDBJ whole genome shotgun (WGS) entry which is preliminary data.</text>
</comment>
<dbReference type="Pfam" id="PF25164">
    <property type="entry name" value="CoiA_N"/>
    <property type="match status" value="1"/>
</dbReference>
<accession>A0ABT7UZR8</accession>
<gene>
    <name evidence="3" type="ORF">QUW44_08565</name>
</gene>